<evidence type="ECO:0000313" key="3">
    <source>
        <dbReference type="Proteomes" id="UP000014760"/>
    </source>
</evidence>
<sequence length="437" mass="50583">MIVVGFNSGKYDLNIIKRVLFSTFEELDEEVNYVVKRNNNYACLTTTHFKFVDVFNYLAPGCSYAKYLKAFGSLNKPSISDSEHEYCKEVWRNMNMPEFKNFLVWYNNMDMQPFLKAIEKQMEFYTERRLDMFKGAISVPGLTVKFVFSTILETTYFSLFTAKDADLHTLSSKQLCCVNSKNSIVRLCTSLVTTNYSQSALGNNLRCVAETLRTTPTDLAKRIHEREQYLKSCNVRIVSIWEYEWDKTKRSSAKIKEFIHQISLKRPTAGFRRMTVSSIVDLIQNEPLFDFVQCDISVPDQLKHHFSEMCPKFKNTEMKFEDISSFMQEFVETNYLSKAPRQSLIGSFHGKGILQATPLLKWYLDHGLHVSDIQLVIEYEPDACFSNFGEQVSNARREGNINPDHEIISNASKLLENASFGRTITDKSVSRRKILWS</sequence>
<proteinExistence type="predicted"/>
<evidence type="ECO:0008006" key="4">
    <source>
        <dbReference type="Google" id="ProtNLM"/>
    </source>
</evidence>
<dbReference type="OrthoDB" id="5988713at2759"/>
<protein>
    <recommendedName>
        <fullName evidence="4">DNA-directed DNA polymerase</fullName>
    </recommendedName>
</protein>
<name>R7TV86_CAPTE</name>
<accession>R7TV86</accession>
<dbReference type="EnsemblMetazoa" id="CapteT192203">
    <property type="protein sequence ID" value="CapteP192203"/>
    <property type="gene ID" value="CapteG192203"/>
</dbReference>
<dbReference type="HOGENOM" id="CLU_627378_0_0_1"/>
<dbReference type="STRING" id="283909.R7TV86"/>
<keyword evidence="3" id="KW-1185">Reference proteome</keyword>
<dbReference type="PANTHER" id="PTHR33206:SF1">
    <property type="entry name" value="DNA-DIRECTED DNA POLYMERASE"/>
    <property type="match status" value="1"/>
</dbReference>
<reference evidence="3" key="1">
    <citation type="submission" date="2012-12" db="EMBL/GenBank/DDBJ databases">
        <authorList>
            <person name="Hellsten U."/>
            <person name="Grimwood J."/>
            <person name="Chapman J.A."/>
            <person name="Shapiro H."/>
            <person name="Aerts A."/>
            <person name="Otillar R.P."/>
            <person name="Terry A.Y."/>
            <person name="Boore J.L."/>
            <person name="Simakov O."/>
            <person name="Marletaz F."/>
            <person name="Cho S.-J."/>
            <person name="Edsinger-Gonzales E."/>
            <person name="Havlak P."/>
            <person name="Kuo D.-H."/>
            <person name="Larsson T."/>
            <person name="Lv J."/>
            <person name="Arendt D."/>
            <person name="Savage R."/>
            <person name="Osoegawa K."/>
            <person name="de Jong P."/>
            <person name="Lindberg D.R."/>
            <person name="Seaver E.C."/>
            <person name="Weisblat D.A."/>
            <person name="Putnam N.H."/>
            <person name="Grigoriev I.V."/>
            <person name="Rokhsar D.S."/>
        </authorList>
    </citation>
    <scope>NUCLEOTIDE SEQUENCE</scope>
    <source>
        <strain evidence="3">I ESC-2004</strain>
    </source>
</reference>
<dbReference type="EMBL" id="AMQN01012082">
    <property type="status" value="NOT_ANNOTATED_CDS"/>
    <property type="molecule type" value="Genomic_DNA"/>
</dbReference>
<gene>
    <name evidence="1" type="ORF">CAPTEDRAFT_192203</name>
</gene>
<dbReference type="Proteomes" id="UP000014760">
    <property type="component" value="Unassembled WGS sequence"/>
</dbReference>
<organism evidence="1">
    <name type="scientific">Capitella teleta</name>
    <name type="common">Polychaete worm</name>
    <dbReference type="NCBI Taxonomy" id="283909"/>
    <lineage>
        <taxon>Eukaryota</taxon>
        <taxon>Metazoa</taxon>
        <taxon>Spiralia</taxon>
        <taxon>Lophotrochozoa</taxon>
        <taxon>Annelida</taxon>
        <taxon>Polychaeta</taxon>
        <taxon>Sedentaria</taxon>
        <taxon>Scolecida</taxon>
        <taxon>Capitellidae</taxon>
        <taxon>Capitella</taxon>
    </lineage>
</organism>
<dbReference type="AlphaFoldDB" id="R7TV86"/>
<evidence type="ECO:0000313" key="1">
    <source>
        <dbReference type="EMBL" id="ELT94925.1"/>
    </source>
</evidence>
<evidence type="ECO:0000313" key="2">
    <source>
        <dbReference type="EnsemblMetazoa" id="CapteP192203"/>
    </source>
</evidence>
<dbReference type="OMA" id="HFSEMSP"/>
<dbReference type="PANTHER" id="PTHR33206">
    <property type="entry name" value="PROTEIN CBG10425"/>
    <property type="match status" value="1"/>
</dbReference>
<dbReference type="EMBL" id="KB309282">
    <property type="protein sequence ID" value="ELT94925.1"/>
    <property type="molecule type" value="Genomic_DNA"/>
</dbReference>
<reference evidence="2" key="3">
    <citation type="submission" date="2015-06" db="UniProtKB">
        <authorList>
            <consortium name="EnsemblMetazoa"/>
        </authorList>
    </citation>
    <scope>IDENTIFICATION</scope>
</reference>
<reference evidence="1 3" key="2">
    <citation type="journal article" date="2013" name="Nature">
        <title>Insights into bilaterian evolution from three spiralian genomes.</title>
        <authorList>
            <person name="Simakov O."/>
            <person name="Marletaz F."/>
            <person name="Cho S.J."/>
            <person name="Edsinger-Gonzales E."/>
            <person name="Havlak P."/>
            <person name="Hellsten U."/>
            <person name="Kuo D.H."/>
            <person name="Larsson T."/>
            <person name="Lv J."/>
            <person name="Arendt D."/>
            <person name="Savage R."/>
            <person name="Osoegawa K."/>
            <person name="de Jong P."/>
            <person name="Grimwood J."/>
            <person name="Chapman J.A."/>
            <person name="Shapiro H."/>
            <person name="Aerts A."/>
            <person name="Otillar R.P."/>
            <person name="Terry A.Y."/>
            <person name="Boore J.L."/>
            <person name="Grigoriev I.V."/>
            <person name="Lindberg D.R."/>
            <person name="Seaver E.C."/>
            <person name="Weisblat D.A."/>
            <person name="Putnam N.H."/>
            <person name="Rokhsar D.S."/>
        </authorList>
    </citation>
    <scope>NUCLEOTIDE SEQUENCE</scope>
    <source>
        <strain evidence="1 3">I ESC-2004</strain>
    </source>
</reference>